<proteinExistence type="predicted"/>
<evidence type="ECO:0000313" key="3">
    <source>
        <dbReference type="Proteomes" id="UP000279236"/>
    </source>
</evidence>
<dbReference type="GeneID" id="39585522"/>
<protein>
    <submittedName>
        <fullName evidence="2">Uncharacterized protein</fullName>
    </submittedName>
</protein>
<dbReference type="AlphaFoldDB" id="A0A427YBP5"/>
<dbReference type="RefSeq" id="XP_028480642.1">
    <property type="nucleotide sequence ID" value="XM_028616785.1"/>
</dbReference>
<feature type="compositionally biased region" description="Polar residues" evidence="1">
    <location>
        <begin position="23"/>
        <end position="33"/>
    </location>
</feature>
<comment type="caution">
    <text evidence="2">The sequence shown here is derived from an EMBL/GenBank/DDBJ whole genome shotgun (WGS) entry which is preliminary data.</text>
</comment>
<name>A0A427YBP5_9TREE</name>
<evidence type="ECO:0000313" key="2">
    <source>
        <dbReference type="EMBL" id="RSH88434.1"/>
    </source>
</evidence>
<dbReference type="Proteomes" id="UP000279236">
    <property type="component" value="Unassembled WGS sequence"/>
</dbReference>
<dbReference type="EMBL" id="RSCE01000001">
    <property type="protein sequence ID" value="RSH88434.1"/>
    <property type="molecule type" value="Genomic_DNA"/>
</dbReference>
<accession>A0A427YBP5</accession>
<reference evidence="2 3" key="1">
    <citation type="submission" date="2018-11" db="EMBL/GenBank/DDBJ databases">
        <title>Genome sequence of Apiotrichum porosum DSM 27194.</title>
        <authorList>
            <person name="Aliyu H."/>
            <person name="Gorte O."/>
            <person name="Ochsenreither K."/>
        </authorList>
    </citation>
    <scope>NUCLEOTIDE SEQUENCE [LARGE SCALE GENOMIC DNA]</scope>
    <source>
        <strain evidence="2 3">DSM 27194</strain>
    </source>
</reference>
<gene>
    <name evidence="2" type="ORF">EHS24_000979</name>
</gene>
<sequence>MPSNNKNEQKTPGRKGKGPAGPSKQSFSANDTVTVADKDRAAQIEEMKQNIQSRKYAIKELKWDNAKDAAKIAKLEQLEI</sequence>
<organism evidence="2 3">
    <name type="scientific">Apiotrichum porosum</name>
    <dbReference type="NCBI Taxonomy" id="105984"/>
    <lineage>
        <taxon>Eukaryota</taxon>
        <taxon>Fungi</taxon>
        <taxon>Dikarya</taxon>
        <taxon>Basidiomycota</taxon>
        <taxon>Agaricomycotina</taxon>
        <taxon>Tremellomycetes</taxon>
        <taxon>Trichosporonales</taxon>
        <taxon>Trichosporonaceae</taxon>
        <taxon>Apiotrichum</taxon>
    </lineage>
</organism>
<feature type="region of interest" description="Disordered" evidence="1">
    <location>
        <begin position="1"/>
        <end position="36"/>
    </location>
</feature>
<keyword evidence="3" id="KW-1185">Reference proteome</keyword>
<evidence type="ECO:0000256" key="1">
    <source>
        <dbReference type="SAM" id="MobiDB-lite"/>
    </source>
</evidence>